<dbReference type="Gene3D" id="1.10.10.60">
    <property type="entry name" value="Homeodomain-like"/>
    <property type="match status" value="1"/>
</dbReference>
<dbReference type="PANTHER" id="PTHR46796">
    <property type="entry name" value="HTH-TYPE TRANSCRIPTIONAL ACTIVATOR RHAS-RELATED"/>
    <property type="match status" value="1"/>
</dbReference>
<reference evidence="6" key="1">
    <citation type="journal article" date="2019" name="Int. J. Syst. Evol. Microbiol.">
        <title>The Global Catalogue of Microorganisms (GCM) 10K type strain sequencing project: providing services to taxonomists for standard genome sequencing and annotation.</title>
        <authorList>
            <consortium name="The Broad Institute Genomics Platform"/>
            <consortium name="The Broad Institute Genome Sequencing Center for Infectious Disease"/>
            <person name="Wu L."/>
            <person name="Ma J."/>
        </authorList>
    </citation>
    <scope>NUCLEOTIDE SEQUENCE [LARGE SCALE GENOMIC DNA]</scope>
    <source>
        <strain evidence="6">JCM 17106</strain>
    </source>
</reference>
<accession>A0ABP6UKT1</accession>
<keyword evidence="2" id="KW-0238">DNA-binding</keyword>
<dbReference type="PROSITE" id="PS01124">
    <property type="entry name" value="HTH_ARAC_FAMILY_2"/>
    <property type="match status" value="1"/>
</dbReference>
<keyword evidence="6" id="KW-1185">Reference proteome</keyword>
<dbReference type="PANTHER" id="PTHR46796:SF13">
    <property type="entry name" value="HTH-TYPE TRANSCRIPTIONAL ACTIVATOR RHAS"/>
    <property type="match status" value="1"/>
</dbReference>
<gene>
    <name evidence="5" type="ORF">GCM10022393_25380</name>
</gene>
<evidence type="ECO:0000256" key="1">
    <source>
        <dbReference type="ARBA" id="ARBA00023015"/>
    </source>
</evidence>
<evidence type="ECO:0000313" key="5">
    <source>
        <dbReference type="EMBL" id="GAA3510722.1"/>
    </source>
</evidence>
<dbReference type="InterPro" id="IPR018060">
    <property type="entry name" value="HTH_AraC"/>
</dbReference>
<keyword evidence="1" id="KW-0805">Transcription regulation</keyword>
<dbReference type="SMART" id="SM00342">
    <property type="entry name" value="HTH_ARAC"/>
    <property type="match status" value="1"/>
</dbReference>
<dbReference type="InterPro" id="IPR050204">
    <property type="entry name" value="AraC_XylS_family_regulators"/>
</dbReference>
<dbReference type="EMBL" id="BAABCW010000010">
    <property type="protein sequence ID" value="GAA3510722.1"/>
    <property type="molecule type" value="Genomic_DNA"/>
</dbReference>
<dbReference type="Proteomes" id="UP001500459">
    <property type="component" value="Unassembled WGS sequence"/>
</dbReference>
<dbReference type="RefSeq" id="WP_344927937.1">
    <property type="nucleotide sequence ID" value="NZ_BAABCW010000010.1"/>
</dbReference>
<organism evidence="5 6">
    <name type="scientific">Aquimarina addita</name>
    <dbReference type="NCBI Taxonomy" id="870485"/>
    <lineage>
        <taxon>Bacteria</taxon>
        <taxon>Pseudomonadati</taxon>
        <taxon>Bacteroidota</taxon>
        <taxon>Flavobacteriia</taxon>
        <taxon>Flavobacteriales</taxon>
        <taxon>Flavobacteriaceae</taxon>
        <taxon>Aquimarina</taxon>
    </lineage>
</organism>
<protein>
    <recommendedName>
        <fullName evidence="4">HTH araC/xylS-type domain-containing protein</fullName>
    </recommendedName>
</protein>
<name>A0ABP6UKT1_9FLAO</name>
<evidence type="ECO:0000259" key="4">
    <source>
        <dbReference type="PROSITE" id="PS01124"/>
    </source>
</evidence>
<keyword evidence="3" id="KW-0804">Transcription</keyword>
<evidence type="ECO:0000256" key="3">
    <source>
        <dbReference type="ARBA" id="ARBA00023163"/>
    </source>
</evidence>
<proteinExistence type="predicted"/>
<sequence length="267" mass="31791">MLFKPQITEIANHIDHYWIINDIFLLSQGGFRMHAYPGVTPDMIIVLEGHYEIHYLEKHHISNKSLLFCFIHKDLVIDLTHLKRCIIVKFKSRGLSSLLPFLNYRSTELMSNSVVLVEDIFKVNIDSFIKHLAKQSSKEIVTLLDAWFLERYKKEHEGFILEMSQEISSELDLKTIMEATKYSYSTMERYFKKDTGLTPKKFQSLQRYKLAVRELYTSQHLDWQYYIEKYGYYDQSHFIKDIKRYTSFTPSQLLQNPAFIQVRPDYS</sequence>
<comment type="caution">
    <text evidence="5">The sequence shown here is derived from an EMBL/GenBank/DDBJ whole genome shotgun (WGS) entry which is preliminary data.</text>
</comment>
<evidence type="ECO:0000313" key="6">
    <source>
        <dbReference type="Proteomes" id="UP001500459"/>
    </source>
</evidence>
<feature type="domain" description="HTH araC/xylS-type" evidence="4">
    <location>
        <begin position="157"/>
        <end position="256"/>
    </location>
</feature>
<evidence type="ECO:0000256" key="2">
    <source>
        <dbReference type="ARBA" id="ARBA00023125"/>
    </source>
</evidence>
<dbReference type="Pfam" id="PF12833">
    <property type="entry name" value="HTH_18"/>
    <property type="match status" value="1"/>
</dbReference>